<dbReference type="SUPFAM" id="SSF51306">
    <property type="entry name" value="LexA/Signal peptidase"/>
    <property type="match status" value="1"/>
</dbReference>
<dbReference type="Proteomes" id="UP001589716">
    <property type="component" value="Unassembled WGS sequence"/>
</dbReference>
<feature type="transmembrane region" description="Helical" evidence="3">
    <location>
        <begin position="179"/>
        <end position="204"/>
    </location>
</feature>
<dbReference type="NCBIfam" id="TIGR02227">
    <property type="entry name" value="sigpep_I_bact"/>
    <property type="match status" value="1"/>
</dbReference>
<evidence type="ECO:0000256" key="1">
    <source>
        <dbReference type="ARBA" id="ARBA00004401"/>
    </source>
</evidence>
<dbReference type="InterPro" id="IPR019533">
    <property type="entry name" value="Peptidase_S26"/>
</dbReference>
<dbReference type="PANTHER" id="PTHR43390">
    <property type="entry name" value="SIGNAL PEPTIDASE I"/>
    <property type="match status" value="1"/>
</dbReference>
<evidence type="ECO:0000256" key="3">
    <source>
        <dbReference type="RuleBase" id="RU362042"/>
    </source>
</evidence>
<comment type="caution">
    <text evidence="3">Lacks conserved residue(s) required for the propagation of feature annotation.</text>
</comment>
<accession>A0ABV5QXX8</accession>
<comment type="similarity">
    <text evidence="2 3">Belongs to the peptidase S26 family.</text>
</comment>
<dbReference type="PRINTS" id="PR00727">
    <property type="entry name" value="LEADERPTASE"/>
</dbReference>
<protein>
    <recommendedName>
        <fullName evidence="3">Signal peptidase I</fullName>
        <ecNumber evidence="3">3.4.21.89</ecNumber>
    </recommendedName>
</protein>
<keyword evidence="3" id="KW-1133">Transmembrane helix</keyword>
<reference evidence="5 6" key="1">
    <citation type="submission" date="2024-09" db="EMBL/GenBank/DDBJ databases">
        <authorList>
            <person name="Sun Q."/>
            <person name="Mori K."/>
        </authorList>
    </citation>
    <scope>NUCLEOTIDE SEQUENCE [LARGE SCALE GENOMIC DNA]</scope>
    <source>
        <strain evidence="5 6">JCM 4414</strain>
    </source>
</reference>
<keyword evidence="3" id="KW-0812">Transmembrane</keyword>
<sequence length="221" mass="22815">MRPARAGRGLRIAGWVLLPLGALLLAGGLVLRSAYPAHRVPGASMRPTYGPGDMLYAERVEPSEVRRGDVVLVSAPEWGVHGGLAVKRVIGMGGDRVTTDDRRVYVNGEPLSEPYVAGNDPVAGTPGLDVRVPEGRLFLLGDNRGDSLDSRFHQDKAPGGTVPVTAVRERAVDSAAGSLAAGAGAGLGVILALIGFGLALAGWLTGRAGRRGGPQPARPVP</sequence>
<dbReference type="RefSeq" id="WP_345487793.1">
    <property type="nucleotide sequence ID" value="NZ_BAAAWU010000001.1"/>
</dbReference>
<dbReference type="EC" id="3.4.21.89" evidence="3"/>
<evidence type="ECO:0000256" key="2">
    <source>
        <dbReference type="ARBA" id="ARBA00009370"/>
    </source>
</evidence>
<comment type="catalytic activity">
    <reaction evidence="3">
        <text>Cleavage of hydrophobic, N-terminal signal or leader sequences from secreted and periplasmic proteins.</text>
        <dbReference type="EC" id="3.4.21.89"/>
    </reaction>
</comment>
<comment type="caution">
    <text evidence="5">The sequence shown here is derived from an EMBL/GenBank/DDBJ whole genome shotgun (WGS) entry which is preliminary data.</text>
</comment>
<dbReference type="InterPro" id="IPR000223">
    <property type="entry name" value="Pept_S26A_signal_pept_1"/>
</dbReference>
<gene>
    <name evidence="5" type="primary">lepB</name>
    <name evidence="5" type="ORF">ACFFTP_29905</name>
</gene>
<dbReference type="InterPro" id="IPR036286">
    <property type="entry name" value="LexA/Signal_pep-like_sf"/>
</dbReference>
<dbReference type="GO" id="GO:0009003">
    <property type="term" value="F:signal peptidase activity"/>
    <property type="evidence" value="ECO:0007669"/>
    <property type="project" value="UniProtKB-EC"/>
</dbReference>
<name>A0ABV5QXX8_9ACTN</name>
<dbReference type="Gene3D" id="2.10.109.10">
    <property type="entry name" value="Umud Fragment, subunit A"/>
    <property type="match status" value="1"/>
</dbReference>
<feature type="transmembrane region" description="Helical" evidence="3">
    <location>
        <begin position="12"/>
        <end position="35"/>
    </location>
</feature>
<evidence type="ECO:0000313" key="5">
    <source>
        <dbReference type="EMBL" id="MFB9558385.1"/>
    </source>
</evidence>
<proteinExistence type="inferred from homology"/>
<feature type="domain" description="Peptidase S26" evidence="4">
    <location>
        <begin position="15"/>
        <end position="170"/>
    </location>
</feature>
<keyword evidence="3" id="KW-0645">Protease</keyword>
<keyword evidence="3" id="KW-0472">Membrane</keyword>
<dbReference type="PANTHER" id="PTHR43390:SF1">
    <property type="entry name" value="CHLOROPLAST PROCESSING PEPTIDASE"/>
    <property type="match status" value="1"/>
</dbReference>
<keyword evidence="6" id="KW-1185">Reference proteome</keyword>
<dbReference type="CDD" id="cd06530">
    <property type="entry name" value="S26_SPase_I"/>
    <property type="match status" value="1"/>
</dbReference>
<organism evidence="5 6">
    <name type="scientific">Streptomyces roseoviridis</name>
    <dbReference type="NCBI Taxonomy" id="67361"/>
    <lineage>
        <taxon>Bacteria</taxon>
        <taxon>Bacillati</taxon>
        <taxon>Actinomycetota</taxon>
        <taxon>Actinomycetes</taxon>
        <taxon>Kitasatosporales</taxon>
        <taxon>Streptomycetaceae</taxon>
        <taxon>Streptomyces</taxon>
    </lineage>
</organism>
<dbReference type="EMBL" id="JBHMCT010000021">
    <property type="protein sequence ID" value="MFB9558385.1"/>
    <property type="molecule type" value="Genomic_DNA"/>
</dbReference>
<keyword evidence="3 5" id="KW-0378">Hydrolase</keyword>
<dbReference type="Pfam" id="PF10502">
    <property type="entry name" value="Peptidase_S26"/>
    <property type="match status" value="1"/>
</dbReference>
<comment type="subcellular location">
    <subcellularLocation>
        <location evidence="1">Cell membrane</location>
        <topology evidence="1">Single-pass type II membrane protein</topology>
    </subcellularLocation>
    <subcellularLocation>
        <location evidence="3">Membrane</location>
        <topology evidence="3">Single-pass type II membrane protein</topology>
    </subcellularLocation>
</comment>
<evidence type="ECO:0000313" key="6">
    <source>
        <dbReference type="Proteomes" id="UP001589716"/>
    </source>
</evidence>
<evidence type="ECO:0000259" key="4">
    <source>
        <dbReference type="Pfam" id="PF10502"/>
    </source>
</evidence>